<dbReference type="PANTHER" id="PTHR43651:SF3">
    <property type="entry name" value="1,4-ALPHA-GLUCAN-BRANCHING ENZYME"/>
    <property type="match status" value="1"/>
</dbReference>
<proteinExistence type="predicted"/>
<reference evidence="4" key="1">
    <citation type="journal article" date="2017" name="Nat. Ecol. Evol.">
        <title>Genome expansion and lineage-specific genetic innovations in the forest pathogenic fungi Armillaria.</title>
        <authorList>
            <person name="Sipos G."/>
            <person name="Prasanna A.N."/>
            <person name="Walter M.C."/>
            <person name="O'Connor E."/>
            <person name="Balint B."/>
            <person name="Krizsan K."/>
            <person name="Kiss B."/>
            <person name="Hess J."/>
            <person name="Varga T."/>
            <person name="Slot J."/>
            <person name="Riley R."/>
            <person name="Boka B."/>
            <person name="Rigling D."/>
            <person name="Barry K."/>
            <person name="Lee J."/>
            <person name="Mihaltcheva S."/>
            <person name="LaButti K."/>
            <person name="Lipzen A."/>
            <person name="Waldron R."/>
            <person name="Moloney N.M."/>
            <person name="Sperisen C."/>
            <person name="Kredics L."/>
            <person name="Vagvoelgyi C."/>
            <person name="Patrignani A."/>
            <person name="Fitzpatrick D."/>
            <person name="Nagy I."/>
            <person name="Doyle S."/>
            <person name="Anderson J.B."/>
            <person name="Grigoriev I.V."/>
            <person name="Gueldener U."/>
            <person name="Muensterkoetter M."/>
            <person name="Nagy L.G."/>
        </authorList>
    </citation>
    <scope>NUCLEOTIDE SEQUENCE [LARGE SCALE GENOMIC DNA]</scope>
    <source>
        <strain evidence="4">28-4</strain>
    </source>
</reference>
<dbReference type="Gene3D" id="3.20.20.80">
    <property type="entry name" value="Glycosidases"/>
    <property type="match status" value="2"/>
</dbReference>
<keyword evidence="3" id="KW-0378">Hydrolase</keyword>
<dbReference type="InterPro" id="IPR017853">
    <property type="entry name" value="GH"/>
</dbReference>
<dbReference type="STRING" id="1076256.A0A2H3B630"/>
<evidence type="ECO:0000256" key="2">
    <source>
        <dbReference type="SAM" id="SignalP"/>
    </source>
</evidence>
<keyword evidence="2" id="KW-0732">Signal</keyword>
<dbReference type="EMBL" id="KZ293452">
    <property type="protein sequence ID" value="PBK64314.1"/>
    <property type="molecule type" value="Genomic_DNA"/>
</dbReference>
<dbReference type="GO" id="GO:0003844">
    <property type="term" value="F:1,4-alpha-glucan branching enzyme activity"/>
    <property type="evidence" value="ECO:0007669"/>
    <property type="project" value="TreeGrafter"/>
</dbReference>
<protein>
    <submittedName>
        <fullName evidence="3">Glycoside hydrolase</fullName>
    </submittedName>
</protein>
<evidence type="ECO:0000313" key="3">
    <source>
        <dbReference type="EMBL" id="PBK64314.1"/>
    </source>
</evidence>
<dbReference type="GO" id="GO:0005737">
    <property type="term" value="C:cytoplasm"/>
    <property type="evidence" value="ECO:0007669"/>
    <property type="project" value="TreeGrafter"/>
</dbReference>
<sequence length="261" mass="29539">MKMLVSSLLFRLVPSESTSREPTTVICTKGGPTIGMLAYIPPRRILSLGHQPCFVTGGSAYDGILCLLVAKDAKIYEAHLGISTSEHRVGSYKDFTTHVLQGIKYLGYNVIESMAIMQHACYASFGYQVTSFFAISSWCRTPEELKELINTAHGIGLTVLLDIGGKGRHELWVSRVFNYAMLRFRFYMDEYQFNRFRLDSVTNMMYTHHGIEAEFSGGYQVYFGNSADVEAIFYLMAKDTVEGYLNFEGNEFGYSEWLDFP</sequence>
<evidence type="ECO:0000313" key="4">
    <source>
        <dbReference type="Proteomes" id="UP000218334"/>
    </source>
</evidence>
<dbReference type="GO" id="GO:0016787">
    <property type="term" value="F:hydrolase activity"/>
    <property type="evidence" value="ECO:0007669"/>
    <property type="project" value="UniProtKB-KW"/>
</dbReference>
<dbReference type="AlphaFoldDB" id="A0A2H3B630"/>
<name>A0A2H3B630_9AGAR</name>
<accession>A0A2H3B630</accession>
<keyword evidence="4" id="KW-1185">Reference proteome</keyword>
<organism evidence="3 4">
    <name type="scientific">Armillaria solidipes</name>
    <dbReference type="NCBI Taxonomy" id="1076256"/>
    <lineage>
        <taxon>Eukaryota</taxon>
        <taxon>Fungi</taxon>
        <taxon>Dikarya</taxon>
        <taxon>Basidiomycota</taxon>
        <taxon>Agaricomycotina</taxon>
        <taxon>Agaricomycetes</taxon>
        <taxon>Agaricomycetidae</taxon>
        <taxon>Agaricales</taxon>
        <taxon>Marasmiineae</taxon>
        <taxon>Physalacriaceae</taxon>
        <taxon>Armillaria</taxon>
    </lineage>
</organism>
<feature type="signal peptide" evidence="2">
    <location>
        <begin position="1"/>
        <end position="19"/>
    </location>
</feature>
<evidence type="ECO:0000256" key="1">
    <source>
        <dbReference type="ARBA" id="ARBA00004964"/>
    </source>
</evidence>
<dbReference type="Proteomes" id="UP000218334">
    <property type="component" value="Unassembled WGS sequence"/>
</dbReference>
<dbReference type="GO" id="GO:0005978">
    <property type="term" value="P:glycogen biosynthetic process"/>
    <property type="evidence" value="ECO:0007669"/>
    <property type="project" value="TreeGrafter"/>
</dbReference>
<feature type="chain" id="PRO_5013957633" evidence="2">
    <location>
        <begin position="20"/>
        <end position="261"/>
    </location>
</feature>
<dbReference type="PANTHER" id="PTHR43651">
    <property type="entry name" value="1,4-ALPHA-GLUCAN-BRANCHING ENZYME"/>
    <property type="match status" value="1"/>
</dbReference>
<dbReference type="SUPFAM" id="SSF51445">
    <property type="entry name" value="(Trans)glycosidases"/>
    <property type="match status" value="1"/>
</dbReference>
<gene>
    <name evidence="3" type="ORF">ARMSODRAFT_1023198</name>
</gene>
<comment type="pathway">
    <text evidence="1">Glycan biosynthesis; glycogen biosynthesis.</text>
</comment>